<feature type="repeat" description="WD" evidence="3">
    <location>
        <begin position="450"/>
        <end position="491"/>
    </location>
</feature>
<dbReference type="OrthoDB" id="10252171at2759"/>
<sequence>MQYERCFVKSFGWYECPGKLFIAMEYLENGDLFAYLYQRPPLPETETKEVTYQILEGLGMMHENGFAHRDLKPNNILIKSHPPKNWWIKLADFGITKRIEESHGQFSTLKGTPRYFAPELWGFVERGTEYATDIWALGETAFEMLSKNTAFATPGLLAGYKSQRQFPAHILVEAGVSQPGIDFVASLMRPCPNDRQTTETAKSNAWIQSVIPSAYEPMTDVPNKIQTTSEDAELAKRSASRTIKSSRDEPEASLENNIPGTTTEPPWLSAVREETSLSQQTILEASTPASCIIEDKVKPKHTRPNHWYQTSPDLQHHMDSVLSVAFSSDARQLICRSKTTIMTWDLTSGNLQEEPQSCSELYLSMISSSTAFAYSPNNLLWACGDRTSHSDSGDVLVFDTATEILQKEFSHYGWITSLAFSYDNALLASAAIDDSIRIWNMATLECERMLESHCDQVTSVAFSPDSQLLASASKDRVVRVYDLETGALQQTFEGHLGYVNMVVFSPNGQLLASCSSDCTVKLWDLRKKSLHQTLRGHGYELTSIAFSPNGGLMASASINGTMRVWYSAEPCNQ</sequence>
<feature type="domain" description="Protein kinase" evidence="5">
    <location>
        <begin position="1"/>
        <end position="207"/>
    </location>
</feature>
<dbReference type="InterPro" id="IPR036322">
    <property type="entry name" value="WD40_repeat_dom_sf"/>
</dbReference>
<evidence type="ECO:0000256" key="2">
    <source>
        <dbReference type="ARBA" id="ARBA00022737"/>
    </source>
</evidence>
<feature type="repeat" description="WD" evidence="3">
    <location>
        <begin position="408"/>
        <end position="449"/>
    </location>
</feature>
<reference evidence="6" key="1">
    <citation type="submission" date="2021-07" db="EMBL/GenBank/DDBJ databases">
        <authorList>
            <person name="Branca A.L. A."/>
        </authorList>
    </citation>
    <scope>NUCLEOTIDE SEQUENCE</scope>
</reference>
<evidence type="ECO:0000256" key="1">
    <source>
        <dbReference type="ARBA" id="ARBA00022574"/>
    </source>
</evidence>
<dbReference type="SUPFAM" id="SSF56112">
    <property type="entry name" value="Protein kinase-like (PK-like)"/>
    <property type="match status" value="1"/>
</dbReference>
<dbReference type="AlphaFoldDB" id="A0A9W4NQV2"/>
<dbReference type="CDD" id="cd00200">
    <property type="entry name" value="WD40"/>
    <property type="match status" value="1"/>
</dbReference>
<keyword evidence="1 3" id="KW-0853">WD repeat</keyword>
<dbReference type="PANTHER" id="PTHR44090">
    <property type="entry name" value="WD REPEAT-CONTAINING PROTEIN 61"/>
    <property type="match status" value="1"/>
</dbReference>
<dbReference type="PROSITE" id="PS00678">
    <property type="entry name" value="WD_REPEATS_1"/>
    <property type="match status" value="2"/>
</dbReference>
<dbReference type="PROSITE" id="PS00108">
    <property type="entry name" value="PROTEIN_KINASE_ST"/>
    <property type="match status" value="1"/>
</dbReference>
<proteinExistence type="predicted"/>
<feature type="repeat" description="WD" evidence="3">
    <location>
        <begin position="534"/>
        <end position="565"/>
    </location>
</feature>
<protein>
    <recommendedName>
        <fullName evidence="5">Protein kinase domain-containing protein</fullName>
    </recommendedName>
</protein>
<evidence type="ECO:0000256" key="3">
    <source>
        <dbReference type="PROSITE-ProRule" id="PRU00221"/>
    </source>
</evidence>
<feature type="compositionally biased region" description="Polar residues" evidence="4">
    <location>
        <begin position="254"/>
        <end position="264"/>
    </location>
</feature>
<accession>A0A9W4NQV2</accession>
<name>A0A9W4NQV2_9EURO</name>
<organism evidence="6 7">
    <name type="scientific">Penicillium salamii</name>
    <dbReference type="NCBI Taxonomy" id="1612424"/>
    <lineage>
        <taxon>Eukaryota</taxon>
        <taxon>Fungi</taxon>
        <taxon>Dikarya</taxon>
        <taxon>Ascomycota</taxon>
        <taxon>Pezizomycotina</taxon>
        <taxon>Eurotiomycetes</taxon>
        <taxon>Eurotiomycetidae</taxon>
        <taxon>Eurotiales</taxon>
        <taxon>Aspergillaceae</taxon>
        <taxon>Penicillium</taxon>
    </lineage>
</organism>
<dbReference type="PROSITE" id="PS50011">
    <property type="entry name" value="PROTEIN_KINASE_DOM"/>
    <property type="match status" value="1"/>
</dbReference>
<evidence type="ECO:0000313" key="6">
    <source>
        <dbReference type="EMBL" id="CAG8399694.1"/>
    </source>
</evidence>
<feature type="repeat" description="WD" evidence="3">
    <location>
        <begin position="492"/>
        <end position="533"/>
    </location>
</feature>
<comment type="caution">
    <text evidence="6">The sequence shown here is derived from an EMBL/GenBank/DDBJ whole genome shotgun (WGS) entry which is preliminary data.</text>
</comment>
<dbReference type="InterPro" id="IPR011009">
    <property type="entry name" value="Kinase-like_dom_sf"/>
</dbReference>
<evidence type="ECO:0000259" key="5">
    <source>
        <dbReference type="PROSITE" id="PS50011"/>
    </source>
</evidence>
<dbReference type="GO" id="GO:0016593">
    <property type="term" value="C:Cdc73/Paf1 complex"/>
    <property type="evidence" value="ECO:0007669"/>
    <property type="project" value="TreeGrafter"/>
</dbReference>
<evidence type="ECO:0000256" key="4">
    <source>
        <dbReference type="SAM" id="MobiDB-lite"/>
    </source>
</evidence>
<dbReference type="CDD" id="cd14014">
    <property type="entry name" value="STKc_PknB_like"/>
    <property type="match status" value="1"/>
</dbReference>
<evidence type="ECO:0000313" key="7">
    <source>
        <dbReference type="Proteomes" id="UP001152649"/>
    </source>
</evidence>
<dbReference type="InterPro" id="IPR020472">
    <property type="entry name" value="WD40_PAC1"/>
</dbReference>
<dbReference type="SUPFAM" id="SSF50978">
    <property type="entry name" value="WD40 repeat-like"/>
    <property type="match status" value="1"/>
</dbReference>
<dbReference type="Pfam" id="PF00400">
    <property type="entry name" value="WD40"/>
    <property type="match status" value="5"/>
</dbReference>
<dbReference type="GO" id="GO:0005524">
    <property type="term" value="F:ATP binding"/>
    <property type="evidence" value="ECO:0007669"/>
    <property type="project" value="InterPro"/>
</dbReference>
<dbReference type="InterPro" id="IPR000719">
    <property type="entry name" value="Prot_kinase_dom"/>
</dbReference>
<dbReference type="PROSITE" id="PS50294">
    <property type="entry name" value="WD_REPEATS_REGION"/>
    <property type="match status" value="4"/>
</dbReference>
<dbReference type="InterPro" id="IPR051510">
    <property type="entry name" value="SKI8"/>
</dbReference>
<dbReference type="PANTHER" id="PTHR44090:SF1">
    <property type="entry name" value="SUPERKILLER COMPLEX PROTEIN 8"/>
    <property type="match status" value="1"/>
</dbReference>
<dbReference type="Proteomes" id="UP001152649">
    <property type="component" value="Unassembled WGS sequence"/>
</dbReference>
<dbReference type="SMART" id="SM00220">
    <property type="entry name" value="S_TKc"/>
    <property type="match status" value="1"/>
</dbReference>
<dbReference type="EMBL" id="CAJVPG010000366">
    <property type="protein sequence ID" value="CAG8399694.1"/>
    <property type="molecule type" value="Genomic_DNA"/>
</dbReference>
<dbReference type="InterPro" id="IPR008271">
    <property type="entry name" value="Ser/Thr_kinase_AS"/>
</dbReference>
<dbReference type="SMART" id="SM00320">
    <property type="entry name" value="WD40"/>
    <property type="match status" value="5"/>
</dbReference>
<keyword evidence="7" id="KW-1185">Reference proteome</keyword>
<dbReference type="Pfam" id="PF00069">
    <property type="entry name" value="Pkinase"/>
    <property type="match status" value="1"/>
</dbReference>
<dbReference type="InterPro" id="IPR019775">
    <property type="entry name" value="WD40_repeat_CS"/>
</dbReference>
<dbReference type="InterPro" id="IPR001680">
    <property type="entry name" value="WD40_rpt"/>
</dbReference>
<dbReference type="GO" id="GO:0004672">
    <property type="term" value="F:protein kinase activity"/>
    <property type="evidence" value="ECO:0007669"/>
    <property type="project" value="InterPro"/>
</dbReference>
<dbReference type="PROSITE" id="PS50082">
    <property type="entry name" value="WD_REPEATS_2"/>
    <property type="match status" value="4"/>
</dbReference>
<gene>
    <name evidence="6" type="ORF">PSALAMII_LOCUS7656</name>
</gene>
<dbReference type="Gene3D" id="1.10.510.10">
    <property type="entry name" value="Transferase(Phosphotransferase) domain 1"/>
    <property type="match status" value="1"/>
</dbReference>
<dbReference type="Gene3D" id="2.130.10.10">
    <property type="entry name" value="YVTN repeat-like/Quinoprotein amine dehydrogenase"/>
    <property type="match status" value="2"/>
</dbReference>
<dbReference type="PRINTS" id="PR00320">
    <property type="entry name" value="GPROTEINBRPT"/>
</dbReference>
<dbReference type="InterPro" id="IPR015943">
    <property type="entry name" value="WD40/YVTN_repeat-like_dom_sf"/>
</dbReference>
<keyword evidence="2" id="KW-0677">Repeat</keyword>
<feature type="region of interest" description="Disordered" evidence="4">
    <location>
        <begin position="227"/>
        <end position="266"/>
    </location>
</feature>